<dbReference type="GO" id="GO:0046872">
    <property type="term" value="F:metal ion binding"/>
    <property type="evidence" value="ECO:0007669"/>
    <property type="project" value="UniProtKB-KW"/>
</dbReference>
<keyword evidence="6 7" id="KW-0472">Membrane</keyword>
<dbReference type="SUPFAM" id="SSF81665">
    <property type="entry name" value="Calcium ATPase, transmembrane domain M"/>
    <property type="match status" value="1"/>
</dbReference>
<evidence type="ECO:0000256" key="6">
    <source>
        <dbReference type="ARBA" id="ARBA00023136"/>
    </source>
</evidence>
<dbReference type="PRINTS" id="PR00119">
    <property type="entry name" value="CATATPASE"/>
</dbReference>
<dbReference type="PANTHER" id="PTHR46594">
    <property type="entry name" value="P-TYPE CATION-TRANSPORTING ATPASE"/>
    <property type="match status" value="1"/>
</dbReference>
<evidence type="ECO:0000256" key="1">
    <source>
        <dbReference type="ARBA" id="ARBA00004370"/>
    </source>
</evidence>
<dbReference type="InterPro" id="IPR059000">
    <property type="entry name" value="ATPase_P-type_domA"/>
</dbReference>
<sequence>MADISQANACKGLSSSVSCCDPQTGNCSSLSERPRRYGATSEETDKDRDGGSCVTSPSCSSKIMTNPMSKICGQDGGKQQEQNNSSCMSRCCSQSDPRYQPTIDEKSRTSCCNSKGKQIRSTPINDGCCQEDERHKNVNGSGCCDDTCLDKVALRECRNACGSRTWTGVTENLESTPTSSTAPEYPQPPHTSSYVPCDFHISTIRSQYQSSLDAFGCLCRALLAHGLETCCSSLPRGSTELLRRTSKSFTSIRSQSRSPSTCSTMSQGNPKRSHHHHHTVTGSRFYQLLQDTKISPFTGNRHGVTRAASVQSNSSSSISCCAKDTCANVTDKCCTQGEVPSHDNDSSTNKEDTLVARSDAEDPERGPAQVEHIILSVQGMTCSGCEKQLLNAMSTIKGLANMKSSLVLARVEFDLDVSLLPLDELITKLGKKTAFYYEKIDPSHGQTFDILVDNPCEFCHKDLPPGVTHLQPIDKCTVRVHYDALDIGVRDLVRGGFDDAITLAPLPPHPSITAGRRQVRKEGLLFLVSAILTVPVLVLAWAPLPKDYEMAYESASLGLATIIQALVVWIFYPSAFKSLVHSKVIEVDMLIVLSTTAAYTFSIVAFVYYVLKEPLSTGTFFETSTLLVTLILLGRFMSEFARQRATESVSIRSLQPTTALVLSRDRSTVEEIDSRLLQYGDVFRIPPDTRIVTDGNVIYGESEVDESMVTGESALIAKGISSQVIAGSINRSGTLDVGLTKLPWENTIATIAAMVDDAELTKPKSEAIANKVAGYFVPVIVSVTIIVFIIWTLVGRFAQDKGTGDAAVRALTYAIATLIVSCPCAIGLAVPMVVVIATGVAAKHGVILKVTQSIETARNITHVVFDKTGTLTDSIITVVSEEYPEGAAIRTKSAILGLLENINHPVSIAIAKHLRDQKVANSTVDRITAIPGQGVEGHLGDLTIRAGNSRWLGLDLDPIVRTSLADNRTVFCVMLDNQLCAVYGLKNTLRPDAKSIVQALHKRSMVVSMISGDDDGAVQDVARQLGLPAHLTKSRASPADKRAYIQTIQKNNGVVIFVGDGTNDSIALAQADVGCHMNEGHTDVASSAADVVFMKPHLASVLVLLDLSKAAVFRIYGNFAWAATYNLIAVLAAAGALVKFRIPPAYAGLGEIVSVVPVILIAFLLKFGSFGTIEDNRV</sequence>
<evidence type="ECO:0000259" key="10">
    <source>
        <dbReference type="Pfam" id="PF24534"/>
    </source>
</evidence>
<dbReference type="InterPro" id="IPR023298">
    <property type="entry name" value="ATPase_P-typ_TM_dom_sf"/>
</dbReference>
<dbReference type="SUPFAM" id="SSF55008">
    <property type="entry name" value="HMA, heavy metal-associated domain"/>
    <property type="match status" value="1"/>
</dbReference>
<dbReference type="SFLD" id="SFLDS00003">
    <property type="entry name" value="Haloacid_Dehalogenase"/>
    <property type="match status" value="1"/>
</dbReference>
<dbReference type="InterPro" id="IPR056236">
    <property type="entry name" value="HMA_PCA1"/>
</dbReference>
<dbReference type="PRINTS" id="PR00120">
    <property type="entry name" value="HATPASE"/>
</dbReference>
<dbReference type="EMBL" id="MU006099">
    <property type="protein sequence ID" value="KAF2837487.1"/>
    <property type="molecule type" value="Genomic_DNA"/>
</dbReference>
<evidence type="ECO:0000259" key="9">
    <source>
        <dbReference type="Pfam" id="PF00122"/>
    </source>
</evidence>
<accession>A0A9P4S907</accession>
<keyword evidence="2 7" id="KW-0812">Transmembrane</keyword>
<keyword evidence="4" id="KW-1278">Translocase</keyword>
<feature type="compositionally biased region" description="Polar residues" evidence="8">
    <location>
        <begin position="1"/>
        <end position="31"/>
    </location>
</feature>
<dbReference type="Gene3D" id="3.30.70.100">
    <property type="match status" value="1"/>
</dbReference>
<feature type="transmembrane region" description="Helical" evidence="7">
    <location>
        <begin position="772"/>
        <end position="794"/>
    </location>
</feature>
<dbReference type="InterPro" id="IPR008250">
    <property type="entry name" value="ATPase_P-typ_transduc_dom_A_sf"/>
</dbReference>
<feature type="transmembrane region" description="Helical" evidence="7">
    <location>
        <begin position="1119"/>
        <end position="1138"/>
    </location>
</feature>
<proteinExistence type="inferred from homology"/>
<dbReference type="NCBIfam" id="TIGR01494">
    <property type="entry name" value="ATPase_P-type"/>
    <property type="match status" value="2"/>
</dbReference>
<organism evidence="11 12">
    <name type="scientific">Patellaria atrata CBS 101060</name>
    <dbReference type="NCBI Taxonomy" id="1346257"/>
    <lineage>
        <taxon>Eukaryota</taxon>
        <taxon>Fungi</taxon>
        <taxon>Dikarya</taxon>
        <taxon>Ascomycota</taxon>
        <taxon>Pezizomycotina</taxon>
        <taxon>Dothideomycetes</taxon>
        <taxon>Dothideomycetes incertae sedis</taxon>
        <taxon>Patellariales</taxon>
        <taxon>Patellariaceae</taxon>
        <taxon>Patellaria</taxon>
    </lineage>
</organism>
<dbReference type="AlphaFoldDB" id="A0A9P4S907"/>
<dbReference type="GO" id="GO:0016887">
    <property type="term" value="F:ATP hydrolysis activity"/>
    <property type="evidence" value="ECO:0007669"/>
    <property type="project" value="InterPro"/>
</dbReference>
<dbReference type="NCBIfam" id="TIGR01525">
    <property type="entry name" value="ATPase-IB_hvy"/>
    <property type="match status" value="1"/>
</dbReference>
<feature type="transmembrane region" description="Helical" evidence="7">
    <location>
        <begin position="524"/>
        <end position="544"/>
    </location>
</feature>
<comment type="subcellular location">
    <subcellularLocation>
        <location evidence="1 7">Membrane</location>
    </subcellularLocation>
</comment>
<dbReference type="SFLD" id="SFLDF00027">
    <property type="entry name" value="p-type_atpase"/>
    <property type="match status" value="1"/>
</dbReference>
<feature type="domain" description="PCA1 HMA heavy metal-associated" evidence="10">
    <location>
        <begin position="443"/>
        <end position="506"/>
    </location>
</feature>
<evidence type="ECO:0000256" key="4">
    <source>
        <dbReference type="ARBA" id="ARBA00022967"/>
    </source>
</evidence>
<feature type="transmembrane region" description="Helical" evidence="7">
    <location>
        <begin position="615"/>
        <end position="634"/>
    </location>
</feature>
<dbReference type="SUPFAM" id="SSF81653">
    <property type="entry name" value="Calcium ATPase, transduction domain A"/>
    <property type="match status" value="1"/>
</dbReference>
<dbReference type="SFLD" id="SFLDG00002">
    <property type="entry name" value="C1.7:_P-type_atpase_like"/>
    <property type="match status" value="1"/>
</dbReference>
<dbReference type="CDD" id="cd00371">
    <property type="entry name" value="HMA"/>
    <property type="match status" value="1"/>
</dbReference>
<comment type="similarity">
    <text evidence="7">Belongs to the cation transport ATPase (P-type) (TC 3.A.3) family. Type IB subfamily.</text>
</comment>
<evidence type="ECO:0000313" key="12">
    <source>
        <dbReference type="Proteomes" id="UP000799429"/>
    </source>
</evidence>
<dbReference type="SUPFAM" id="SSF56784">
    <property type="entry name" value="HAD-like"/>
    <property type="match status" value="1"/>
</dbReference>
<dbReference type="InterPro" id="IPR044492">
    <property type="entry name" value="P_typ_ATPase_HD_dom"/>
</dbReference>
<feature type="compositionally biased region" description="Polar residues" evidence="8">
    <location>
        <begin position="247"/>
        <end position="270"/>
    </location>
</feature>
<feature type="domain" description="P-type ATPase A" evidence="9">
    <location>
        <begin position="654"/>
        <end position="755"/>
    </location>
</feature>
<evidence type="ECO:0000256" key="2">
    <source>
        <dbReference type="ARBA" id="ARBA00022692"/>
    </source>
</evidence>
<dbReference type="InterPro" id="IPR036163">
    <property type="entry name" value="HMA_dom_sf"/>
</dbReference>
<dbReference type="InterPro" id="IPR036412">
    <property type="entry name" value="HAD-like_sf"/>
</dbReference>
<feature type="region of interest" description="Disordered" evidence="8">
    <location>
        <begin position="246"/>
        <end position="280"/>
    </location>
</feature>
<dbReference type="PROSITE" id="PS00154">
    <property type="entry name" value="ATPASE_E1_E2"/>
    <property type="match status" value="1"/>
</dbReference>
<gene>
    <name evidence="11" type="ORF">M501DRAFT_1025313</name>
</gene>
<evidence type="ECO:0000256" key="8">
    <source>
        <dbReference type="SAM" id="MobiDB-lite"/>
    </source>
</evidence>
<evidence type="ECO:0000313" key="11">
    <source>
        <dbReference type="EMBL" id="KAF2837487.1"/>
    </source>
</evidence>
<dbReference type="Pfam" id="PF00122">
    <property type="entry name" value="E1-E2_ATPase"/>
    <property type="match status" value="1"/>
</dbReference>
<dbReference type="InterPro" id="IPR018303">
    <property type="entry name" value="ATPase_P-typ_P_site"/>
</dbReference>
<feature type="transmembrane region" description="Helical" evidence="7">
    <location>
        <begin position="584"/>
        <end position="609"/>
    </location>
</feature>
<dbReference type="InterPro" id="IPR023214">
    <property type="entry name" value="HAD_sf"/>
</dbReference>
<dbReference type="GO" id="GO:0005524">
    <property type="term" value="F:ATP binding"/>
    <property type="evidence" value="ECO:0007669"/>
    <property type="project" value="UniProtKB-UniRule"/>
</dbReference>
<keyword evidence="7" id="KW-0547">Nucleotide-binding</keyword>
<dbReference type="Pfam" id="PF00702">
    <property type="entry name" value="Hydrolase"/>
    <property type="match status" value="1"/>
</dbReference>
<dbReference type="GO" id="GO:0016020">
    <property type="term" value="C:membrane"/>
    <property type="evidence" value="ECO:0007669"/>
    <property type="project" value="UniProtKB-SubCell"/>
</dbReference>
<dbReference type="InterPro" id="IPR027256">
    <property type="entry name" value="P-typ_ATPase_IB"/>
</dbReference>
<keyword evidence="3 7" id="KW-0479">Metal-binding</keyword>
<dbReference type="InterPro" id="IPR006121">
    <property type="entry name" value="HMA_dom"/>
</dbReference>
<dbReference type="Gene3D" id="3.40.1110.10">
    <property type="entry name" value="Calcium-transporting ATPase, cytoplasmic domain N"/>
    <property type="match status" value="1"/>
</dbReference>
<evidence type="ECO:0000256" key="3">
    <source>
        <dbReference type="ARBA" id="ARBA00022723"/>
    </source>
</evidence>
<dbReference type="PANTHER" id="PTHR46594:SF4">
    <property type="entry name" value="P-TYPE CATION-TRANSPORTING ATPASE"/>
    <property type="match status" value="1"/>
</dbReference>
<keyword evidence="5 7" id="KW-1133">Transmembrane helix</keyword>
<dbReference type="InterPro" id="IPR001757">
    <property type="entry name" value="P_typ_ATPase"/>
</dbReference>
<dbReference type="Gene3D" id="3.40.50.1000">
    <property type="entry name" value="HAD superfamily/HAD-like"/>
    <property type="match status" value="1"/>
</dbReference>
<dbReference type="GO" id="GO:0019829">
    <property type="term" value="F:ATPase-coupled monoatomic cation transmembrane transporter activity"/>
    <property type="evidence" value="ECO:0007669"/>
    <property type="project" value="InterPro"/>
</dbReference>
<feature type="region of interest" description="Disordered" evidence="8">
    <location>
        <begin position="1"/>
        <end position="61"/>
    </location>
</feature>
<keyword evidence="12" id="KW-1185">Reference proteome</keyword>
<feature type="transmembrane region" description="Helical" evidence="7">
    <location>
        <begin position="1144"/>
        <end position="1165"/>
    </location>
</feature>
<name>A0A9P4S907_9PEZI</name>
<evidence type="ECO:0000256" key="5">
    <source>
        <dbReference type="ARBA" id="ARBA00022989"/>
    </source>
</evidence>
<dbReference type="InterPro" id="IPR023299">
    <property type="entry name" value="ATPase_P-typ_cyto_dom_N"/>
</dbReference>
<comment type="caution">
    <text evidence="11">The sequence shown here is derived from an EMBL/GenBank/DDBJ whole genome shotgun (WGS) entry which is preliminary data.</text>
</comment>
<dbReference type="Pfam" id="PF24534">
    <property type="entry name" value="HMA_PCA1"/>
    <property type="match status" value="1"/>
</dbReference>
<dbReference type="OrthoDB" id="432719at2759"/>
<dbReference type="NCBIfam" id="TIGR01511">
    <property type="entry name" value="ATPase-IB1_Cu"/>
    <property type="match status" value="1"/>
</dbReference>
<protein>
    <submittedName>
        <fullName evidence="11">Heavy metal translocatin</fullName>
    </submittedName>
</protein>
<keyword evidence="7" id="KW-0067">ATP-binding</keyword>
<dbReference type="Gene3D" id="2.70.150.10">
    <property type="entry name" value="Calcium-transporting ATPase, cytoplasmic transduction domain A"/>
    <property type="match status" value="1"/>
</dbReference>
<feature type="transmembrane region" description="Helical" evidence="7">
    <location>
        <begin position="814"/>
        <end position="842"/>
    </location>
</feature>
<dbReference type="Proteomes" id="UP000799429">
    <property type="component" value="Unassembled WGS sequence"/>
</dbReference>
<feature type="transmembrane region" description="Helical" evidence="7">
    <location>
        <begin position="550"/>
        <end position="572"/>
    </location>
</feature>
<evidence type="ECO:0000256" key="7">
    <source>
        <dbReference type="RuleBase" id="RU362081"/>
    </source>
</evidence>
<reference evidence="11" key="1">
    <citation type="journal article" date="2020" name="Stud. Mycol.">
        <title>101 Dothideomycetes genomes: a test case for predicting lifestyles and emergence of pathogens.</title>
        <authorList>
            <person name="Haridas S."/>
            <person name="Albert R."/>
            <person name="Binder M."/>
            <person name="Bloem J."/>
            <person name="Labutti K."/>
            <person name="Salamov A."/>
            <person name="Andreopoulos B."/>
            <person name="Baker S."/>
            <person name="Barry K."/>
            <person name="Bills G."/>
            <person name="Bluhm B."/>
            <person name="Cannon C."/>
            <person name="Castanera R."/>
            <person name="Culley D."/>
            <person name="Daum C."/>
            <person name="Ezra D."/>
            <person name="Gonzalez J."/>
            <person name="Henrissat B."/>
            <person name="Kuo A."/>
            <person name="Liang C."/>
            <person name="Lipzen A."/>
            <person name="Lutzoni F."/>
            <person name="Magnuson J."/>
            <person name="Mondo S."/>
            <person name="Nolan M."/>
            <person name="Ohm R."/>
            <person name="Pangilinan J."/>
            <person name="Park H.-J."/>
            <person name="Ramirez L."/>
            <person name="Alfaro M."/>
            <person name="Sun H."/>
            <person name="Tritt A."/>
            <person name="Yoshinaga Y."/>
            <person name="Zwiers L.-H."/>
            <person name="Turgeon B."/>
            <person name="Goodwin S."/>
            <person name="Spatafora J."/>
            <person name="Crous P."/>
            <person name="Grigoriev I."/>
        </authorList>
    </citation>
    <scope>NUCLEOTIDE SEQUENCE</scope>
    <source>
        <strain evidence="11">CBS 101060</strain>
    </source>
</reference>